<sequence length="92" mass="10551">MMALLLTKMVCAFRMGPHLDMQARTKFLVILVLEFSKTPLMAITVLYLHMDKPDQESLIRLLAMETISKTEYLIAVTFFTDVTALFCSLVYI</sequence>
<dbReference type="AlphaFoldDB" id="A0A0R3X193"/>
<protein>
    <submittedName>
        <fullName evidence="4">G_PROTEIN_RECEP_F1_2 domain-containing protein</fullName>
    </submittedName>
</protein>
<keyword evidence="1" id="KW-0472">Membrane</keyword>
<accession>A0A0R3X193</accession>
<feature type="transmembrane region" description="Helical" evidence="1">
    <location>
        <begin position="27"/>
        <end position="50"/>
    </location>
</feature>
<evidence type="ECO:0000313" key="2">
    <source>
        <dbReference type="EMBL" id="VDM31230.1"/>
    </source>
</evidence>
<name>A0A0R3X193_HYDTA</name>
<organism evidence="4">
    <name type="scientific">Hydatigena taeniaeformis</name>
    <name type="common">Feline tapeworm</name>
    <name type="synonym">Taenia taeniaeformis</name>
    <dbReference type="NCBI Taxonomy" id="6205"/>
    <lineage>
        <taxon>Eukaryota</taxon>
        <taxon>Metazoa</taxon>
        <taxon>Spiralia</taxon>
        <taxon>Lophotrochozoa</taxon>
        <taxon>Platyhelminthes</taxon>
        <taxon>Cestoda</taxon>
        <taxon>Eucestoda</taxon>
        <taxon>Cyclophyllidea</taxon>
        <taxon>Taeniidae</taxon>
        <taxon>Hydatigera</taxon>
    </lineage>
</organism>
<evidence type="ECO:0000256" key="1">
    <source>
        <dbReference type="SAM" id="Phobius"/>
    </source>
</evidence>
<evidence type="ECO:0000313" key="3">
    <source>
        <dbReference type="Proteomes" id="UP000274429"/>
    </source>
</evidence>
<dbReference type="WBParaSite" id="TTAC_0000695501-mRNA-1">
    <property type="protein sequence ID" value="TTAC_0000695501-mRNA-1"/>
    <property type="gene ID" value="TTAC_0000695501"/>
</dbReference>
<keyword evidence="1" id="KW-0812">Transmembrane</keyword>
<proteinExistence type="predicted"/>
<reference evidence="2 3" key="2">
    <citation type="submission" date="2018-11" db="EMBL/GenBank/DDBJ databases">
        <authorList>
            <consortium name="Pathogen Informatics"/>
        </authorList>
    </citation>
    <scope>NUCLEOTIDE SEQUENCE [LARGE SCALE GENOMIC DNA]</scope>
</reference>
<keyword evidence="3" id="KW-1185">Reference proteome</keyword>
<dbReference type="EMBL" id="UYWX01020334">
    <property type="protein sequence ID" value="VDM31230.1"/>
    <property type="molecule type" value="Genomic_DNA"/>
</dbReference>
<feature type="transmembrane region" description="Helical" evidence="1">
    <location>
        <begin position="71"/>
        <end position="91"/>
    </location>
</feature>
<reference evidence="4" key="1">
    <citation type="submission" date="2017-02" db="UniProtKB">
        <authorList>
            <consortium name="WormBaseParasite"/>
        </authorList>
    </citation>
    <scope>IDENTIFICATION</scope>
</reference>
<keyword evidence="1" id="KW-1133">Transmembrane helix</keyword>
<evidence type="ECO:0000313" key="4">
    <source>
        <dbReference type="WBParaSite" id="TTAC_0000695501-mRNA-1"/>
    </source>
</evidence>
<dbReference type="Proteomes" id="UP000274429">
    <property type="component" value="Unassembled WGS sequence"/>
</dbReference>
<gene>
    <name evidence="2" type="ORF">TTAC_LOCUS6940</name>
</gene>